<comment type="caution">
    <text evidence="1">The sequence shown here is derived from an EMBL/GenBank/DDBJ whole genome shotgun (WGS) entry which is preliminary data.</text>
</comment>
<dbReference type="AlphaFoldDB" id="A0AAD5GCX9"/>
<sequence length="67" mass="8068">MDGAQERPKWEKIHYFRRRFKINELEKLGLEKLKPQSIQGVIFLTWEELLYSTVVCTWEPESITSQL</sequence>
<organism evidence="1 2">
    <name type="scientific">Ambrosia artemisiifolia</name>
    <name type="common">Common ragweed</name>
    <dbReference type="NCBI Taxonomy" id="4212"/>
    <lineage>
        <taxon>Eukaryota</taxon>
        <taxon>Viridiplantae</taxon>
        <taxon>Streptophyta</taxon>
        <taxon>Embryophyta</taxon>
        <taxon>Tracheophyta</taxon>
        <taxon>Spermatophyta</taxon>
        <taxon>Magnoliopsida</taxon>
        <taxon>eudicotyledons</taxon>
        <taxon>Gunneridae</taxon>
        <taxon>Pentapetalae</taxon>
        <taxon>asterids</taxon>
        <taxon>campanulids</taxon>
        <taxon>Asterales</taxon>
        <taxon>Asteraceae</taxon>
        <taxon>Asteroideae</taxon>
        <taxon>Heliantheae alliance</taxon>
        <taxon>Heliantheae</taxon>
        <taxon>Ambrosia</taxon>
    </lineage>
</organism>
<dbReference type="EMBL" id="JAMZMK010009463">
    <property type="protein sequence ID" value="KAI7735583.1"/>
    <property type="molecule type" value="Genomic_DNA"/>
</dbReference>
<evidence type="ECO:0000313" key="1">
    <source>
        <dbReference type="EMBL" id="KAI7735583.1"/>
    </source>
</evidence>
<keyword evidence="2" id="KW-1185">Reference proteome</keyword>
<dbReference type="Proteomes" id="UP001206925">
    <property type="component" value="Unassembled WGS sequence"/>
</dbReference>
<protein>
    <submittedName>
        <fullName evidence="1">Uncharacterized protein</fullName>
    </submittedName>
</protein>
<proteinExistence type="predicted"/>
<accession>A0AAD5GCX9</accession>
<gene>
    <name evidence="1" type="ORF">M8C21_030746</name>
</gene>
<evidence type="ECO:0000313" key="2">
    <source>
        <dbReference type="Proteomes" id="UP001206925"/>
    </source>
</evidence>
<name>A0AAD5GCX9_AMBAR</name>
<reference evidence="1" key="1">
    <citation type="submission" date="2022-06" db="EMBL/GenBank/DDBJ databases">
        <title>Uncovering the hologenomic basis of an extraordinary plant invasion.</title>
        <authorList>
            <person name="Bieker V.C."/>
            <person name="Martin M.D."/>
            <person name="Gilbert T."/>
            <person name="Hodgins K."/>
            <person name="Battlay P."/>
            <person name="Petersen B."/>
            <person name="Wilson J."/>
        </authorList>
    </citation>
    <scope>NUCLEOTIDE SEQUENCE</scope>
    <source>
        <strain evidence="1">AA19_3_7</strain>
        <tissue evidence="1">Leaf</tissue>
    </source>
</reference>